<dbReference type="InterPro" id="IPR036188">
    <property type="entry name" value="FAD/NAD-bd_sf"/>
</dbReference>
<gene>
    <name evidence="4" type="ordered locus">Sulac_0930</name>
</gene>
<accession>G8TSQ5</accession>
<dbReference type="GO" id="GO:0004497">
    <property type="term" value="F:monooxygenase activity"/>
    <property type="evidence" value="ECO:0007669"/>
    <property type="project" value="UniProtKB-KW"/>
</dbReference>
<dbReference type="InterPro" id="IPR003953">
    <property type="entry name" value="FAD-dep_OxRdtase_2_FAD-bd"/>
</dbReference>
<dbReference type="Proteomes" id="UP000005439">
    <property type="component" value="Chromosome"/>
</dbReference>
<sequence>MRKAVVVGWGPAGYLTALLLAESGVQVTLVGDAVGSWPLWGGAWDFRNRDDQGRWVVRPQVAWQGVGAQHPFARWTPTVWERAWTVFHDVMMRWSIPFEGGGDKNHWTLTALGRPKRCYWVPAWQWITDEWTPLTVVRLPEFLDFPVELWSETYTRQTGQPLDIRELPKPPGWRADWTSLRWARFFDQPDGQGWLEETMSRLGPWRYPAVFPGVLGRDDTMSLIRRLERVTGQPVREIPLGPPALGGIRIERKLKTGLSARGVISISGRVVAYSPAGAVTLADGRVLHGEGVVWATGGILGGGITVQVDGQLLDSATGEVLTEAGRRRWGPYERVAGRQLAGCNPDRHGDGGAVTWASALWTAASFVSKEEAYVAPFGL</sequence>
<keyword evidence="2" id="KW-0560">Oxidoreductase</keyword>
<proteinExistence type="predicted"/>
<protein>
    <submittedName>
        <fullName evidence="4">Monooxygenase FAD-binding protein</fullName>
    </submittedName>
</protein>
<keyword evidence="1" id="KW-0285">Flavoprotein</keyword>
<feature type="domain" description="FAD-dependent oxidoreductase 2 FAD-binding" evidence="3">
    <location>
        <begin position="4"/>
        <end position="269"/>
    </location>
</feature>
<evidence type="ECO:0000313" key="5">
    <source>
        <dbReference type="Proteomes" id="UP000005439"/>
    </source>
</evidence>
<dbReference type="STRING" id="679936.Sulac_0930"/>
<dbReference type="HOGENOM" id="CLU_729412_0_0_9"/>
<dbReference type="AlphaFoldDB" id="G8TSQ5"/>
<reference evidence="4 5" key="2">
    <citation type="journal article" date="2012" name="Stand. Genomic Sci.">
        <title>Complete genome sequence of the moderately thermophilic mineral-sulfide-oxidizing firmicute Sulfobacillus acidophilus type strain (NAL(T)).</title>
        <authorList>
            <person name="Anderson I."/>
            <person name="Chertkov O."/>
            <person name="Chen A."/>
            <person name="Saunders E."/>
            <person name="Lapidus A."/>
            <person name="Nolan M."/>
            <person name="Lucas S."/>
            <person name="Hammon N."/>
            <person name="Deshpande S."/>
            <person name="Cheng J.F."/>
            <person name="Han C."/>
            <person name="Tapia R."/>
            <person name="Goodwin L.A."/>
            <person name="Pitluck S."/>
            <person name="Liolios K."/>
            <person name="Pagani I."/>
            <person name="Ivanova N."/>
            <person name="Mikhailova N."/>
            <person name="Pati A."/>
            <person name="Palaniappan K."/>
            <person name="Land M."/>
            <person name="Pan C."/>
            <person name="Rohde M."/>
            <person name="Pukall R."/>
            <person name="Goker M."/>
            <person name="Detter J.C."/>
            <person name="Woyke T."/>
            <person name="Bristow J."/>
            <person name="Eisen J.A."/>
            <person name="Markowitz V."/>
            <person name="Hugenholtz P."/>
            <person name="Kyrpides N.C."/>
            <person name="Klenk H.P."/>
            <person name="Mavromatis K."/>
        </authorList>
    </citation>
    <scope>NUCLEOTIDE SEQUENCE [LARGE SCALE GENOMIC DNA]</scope>
    <source>
        <strain evidence="5">ATCC 700253 / DSM 10332 / NAL</strain>
    </source>
</reference>
<evidence type="ECO:0000256" key="1">
    <source>
        <dbReference type="ARBA" id="ARBA00022630"/>
    </source>
</evidence>
<evidence type="ECO:0000256" key="2">
    <source>
        <dbReference type="ARBA" id="ARBA00023002"/>
    </source>
</evidence>
<keyword evidence="4" id="KW-0503">Monooxygenase</keyword>
<keyword evidence="5" id="KW-1185">Reference proteome</keyword>
<evidence type="ECO:0000313" key="4">
    <source>
        <dbReference type="EMBL" id="AEW04432.1"/>
    </source>
</evidence>
<dbReference type="Pfam" id="PF00890">
    <property type="entry name" value="FAD_binding_2"/>
    <property type="match status" value="1"/>
</dbReference>
<dbReference type="KEGG" id="sap:Sulac_0930"/>
<name>G8TSQ5_SULAD</name>
<dbReference type="EMBL" id="CP003179">
    <property type="protein sequence ID" value="AEW04432.1"/>
    <property type="molecule type" value="Genomic_DNA"/>
</dbReference>
<evidence type="ECO:0000259" key="3">
    <source>
        <dbReference type="Pfam" id="PF00890"/>
    </source>
</evidence>
<reference evidence="5" key="1">
    <citation type="submission" date="2011-12" db="EMBL/GenBank/DDBJ databases">
        <title>The complete genome of chromosome of Sulfobacillus acidophilus DSM 10332.</title>
        <authorList>
            <person name="Lucas S."/>
            <person name="Han J."/>
            <person name="Lapidus A."/>
            <person name="Bruce D."/>
            <person name="Goodwin L."/>
            <person name="Pitluck S."/>
            <person name="Peters L."/>
            <person name="Kyrpides N."/>
            <person name="Mavromatis K."/>
            <person name="Ivanova N."/>
            <person name="Mikhailova N."/>
            <person name="Chertkov O."/>
            <person name="Saunders E."/>
            <person name="Detter J.C."/>
            <person name="Tapia R."/>
            <person name="Han C."/>
            <person name="Land M."/>
            <person name="Hauser L."/>
            <person name="Markowitz V."/>
            <person name="Cheng J.-F."/>
            <person name="Hugenholtz P."/>
            <person name="Woyke T."/>
            <person name="Wu D."/>
            <person name="Pukall R."/>
            <person name="Gehrich-Schroeter G."/>
            <person name="Schneider S."/>
            <person name="Klenk H.-P."/>
            <person name="Eisen J.A."/>
        </authorList>
    </citation>
    <scope>NUCLEOTIDE SEQUENCE [LARGE SCALE GENOMIC DNA]</scope>
    <source>
        <strain evidence="5">ATCC 700253 / DSM 10332 / NAL</strain>
    </source>
</reference>
<dbReference type="SUPFAM" id="SSF51905">
    <property type="entry name" value="FAD/NAD(P)-binding domain"/>
    <property type="match status" value="1"/>
</dbReference>
<organism evidence="4 5">
    <name type="scientific">Sulfobacillus acidophilus (strain ATCC 700253 / DSM 10332 / NAL)</name>
    <dbReference type="NCBI Taxonomy" id="679936"/>
    <lineage>
        <taxon>Bacteria</taxon>
        <taxon>Bacillati</taxon>
        <taxon>Bacillota</taxon>
        <taxon>Clostridia</taxon>
        <taxon>Eubacteriales</taxon>
        <taxon>Clostridiales Family XVII. Incertae Sedis</taxon>
        <taxon>Sulfobacillus</taxon>
    </lineage>
</organism>
<dbReference type="PATRIC" id="fig|679936.5.peg.984"/>